<evidence type="ECO:0000313" key="2">
    <source>
        <dbReference type="Proteomes" id="UP001230649"/>
    </source>
</evidence>
<protein>
    <submittedName>
        <fullName evidence="1">Uncharacterized protein</fullName>
    </submittedName>
</protein>
<dbReference type="Proteomes" id="UP001230649">
    <property type="component" value="Unassembled WGS sequence"/>
</dbReference>
<accession>A0ACC2W5Z9</accession>
<name>A0ACC2W5Z9_9TREE</name>
<organism evidence="1 2">
    <name type="scientific">Naganishia adeliensis</name>
    <dbReference type="NCBI Taxonomy" id="92952"/>
    <lineage>
        <taxon>Eukaryota</taxon>
        <taxon>Fungi</taxon>
        <taxon>Dikarya</taxon>
        <taxon>Basidiomycota</taxon>
        <taxon>Agaricomycotina</taxon>
        <taxon>Tremellomycetes</taxon>
        <taxon>Filobasidiales</taxon>
        <taxon>Filobasidiaceae</taxon>
        <taxon>Naganishia</taxon>
    </lineage>
</organism>
<gene>
    <name evidence="1" type="ORF">QFC20_004097</name>
</gene>
<comment type="caution">
    <text evidence="1">The sequence shown here is derived from an EMBL/GenBank/DDBJ whole genome shotgun (WGS) entry which is preliminary data.</text>
</comment>
<sequence length="257" mass="29404">MGGDWVTTDKTGPNLPFDTLPPPVQIQPAGQRFAVDEEQKYVEWGDFSFYLTFTRDTGMRLFNIKYKNDTILYELGLQEAIAHYAGNDPVQSGIGYLDSYYGFDCPTYAHYLPATWHADELSKTHPMSICLFETDMGYLMQRHSSSDYVSATKNIAFVVRSVATVGNYDYSFDYTFYQDGALETTVRASGYIQSAYYAKNDEYGRWYGLEDNPHRLIRCDYLNSEGYHIHDGLSGSMHDHVLTFKAGHIALRKRIKN</sequence>
<proteinExistence type="predicted"/>
<dbReference type="EMBL" id="JASBWS010000044">
    <property type="protein sequence ID" value="KAJ9106037.1"/>
    <property type="molecule type" value="Genomic_DNA"/>
</dbReference>
<keyword evidence="2" id="KW-1185">Reference proteome</keyword>
<evidence type="ECO:0000313" key="1">
    <source>
        <dbReference type="EMBL" id="KAJ9106037.1"/>
    </source>
</evidence>
<reference evidence="1" key="1">
    <citation type="submission" date="2023-04" db="EMBL/GenBank/DDBJ databases">
        <title>Draft Genome sequencing of Naganishia species isolated from polar environments using Oxford Nanopore Technology.</title>
        <authorList>
            <person name="Leo P."/>
            <person name="Venkateswaran K."/>
        </authorList>
    </citation>
    <scope>NUCLEOTIDE SEQUENCE</scope>
    <source>
        <strain evidence="1">MNA-CCFEE 5262</strain>
    </source>
</reference>